<dbReference type="Pfam" id="PF12680">
    <property type="entry name" value="SnoaL_2"/>
    <property type="match status" value="1"/>
</dbReference>
<evidence type="ECO:0000313" key="3">
    <source>
        <dbReference type="Proteomes" id="UP001056035"/>
    </source>
</evidence>
<reference evidence="2 3" key="1">
    <citation type="submission" date="2022-06" db="EMBL/GenBank/DDBJ databases">
        <title>Paraconexibacter antarcticus.</title>
        <authorList>
            <person name="Kim C.S."/>
        </authorList>
    </citation>
    <scope>NUCLEOTIDE SEQUENCE [LARGE SCALE GENOMIC DNA]</scope>
    <source>
        <strain evidence="2 3">02-257</strain>
    </source>
</reference>
<dbReference type="Proteomes" id="UP001056035">
    <property type="component" value="Chromosome"/>
</dbReference>
<dbReference type="RefSeq" id="WP_254571854.1">
    <property type="nucleotide sequence ID" value="NZ_CP098502.1"/>
</dbReference>
<gene>
    <name evidence="2" type="ORF">NBH00_02900</name>
</gene>
<evidence type="ECO:0000259" key="1">
    <source>
        <dbReference type="Pfam" id="PF12680"/>
    </source>
</evidence>
<sequence>MTTTLQDFAATYSQAWADRDPDAIVAMHTADTVFHQHGYAEPATGREAVRAAIAEGFAQVPDLAFTMRRAHLGAEHFVSEYVISGTLAGAHFESEGIDVFTLTGGLIARKDTYIDWLSVQRQLGADLAAAAGLA</sequence>
<organism evidence="2 3">
    <name type="scientific">Paraconexibacter antarcticus</name>
    <dbReference type="NCBI Taxonomy" id="2949664"/>
    <lineage>
        <taxon>Bacteria</taxon>
        <taxon>Bacillati</taxon>
        <taxon>Actinomycetota</taxon>
        <taxon>Thermoleophilia</taxon>
        <taxon>Solirubrobacterales</taxon>
        <taxon>Paraconexibacteraceae</taxon>
        <taxon>Paraconexibacter</taxon>
    </lineage>
</organism>
<name>A0ABY5DVR7_9ACTN</name>
<feature type="domain" description="SnoaL-like" evidence="1">
    <location>
        <begin position="11"/>
        <end position="109"/>
    </location>
</feature>
<protein>
    <submittedName>
        <fullName evidence="2">Nuclear transport factor 2 family protein</fullName>
    </submittedName>
</protein>
<evidence type="ECO:0000313" key="2">
    <source>
        <dbReference type="EMBL" id="UTI65167.1"/>
    </source>
</evidence>
<proteinExistence type="predicted"/>
<dbReference type="SUPFAM" id="SSF54427">
    <property type="entry name" value="NTF2-like"/>
    <property type="match status" value="1"/>
</dbReference>
<dbReference type="InterPro" id="IPR032710">
    <property type="entry name" value="NTF2-like_dom_sf"/>
</dbReference>
<dbReference type="InterPro" id="IPR037401">
    <property type="entry name" value="SnoaL-like"/>
</dbReference>
<dbReference type="Gene3D" id="3.10.450.50">
    <property type="match status" value="1"/>
</dbReference>
<keyword evidence="3" id="KW-1185">Reference proteome</keyword>
<dbReference type="EMBL" id="CP098502">
    <property type="protein sequence ID" value="UTI65167.1"/>
    <property type="molecule type" value="Genomic_DNA"/>
</dbReference>
<accession>A0ABY5DVR7</accession>